<sequence>MLSIIVGVLTINCAVSQKSLSQETPAPPVIVQNLPPANIVYRRQQVSAIRGDLVSAAKLALMTYSKEIKQPWARLEIPRQGMIFGENITVILVDVNDEQKLVSVGIRGTDNLDDTLHDLQIGAVQDVRLSIPIHAGFQSIAVGVLEKLHSILTVEQFKTYSFSLTGHSLGGAVAAIVSMYLYQEGSNVTLVATFGAPRFTTNEGARKYQLLNARTYRVVRCDDVVPFMPPPNFFGWVSGGYEANGNLLLLMKPPYFDYSVGIDVERDFTYQLRTELENAGKRELLAYGHRMLSYSYVMKVNSARELATSGSNDLIPISYTAAQQRSLCPPRLGVPANMTLEHLNQIVGNRMW</sequence>
<protein>
    <submittedName>
        <fullName evidence="1">Lipase family protein</fullName>
    </submittedName>
</protein>
<gene>
    <name evidence="1" type="ORF">CBA19CS22_00705</name>
</gene>
<proteinExistence type="predicted"/>
<evidence type="ECO:0000313" key="1">
    <source>
        <dbReference type="EMBL" id="GJH15005.1"/>
    </source>
</evidence>
<dbReference type="Proteomes" id="UP001055013">
    <property type="component" value="Unassembled WGS sequence"/>
</dbReference>
<evidence type="ECO:0000313" key="2">
    <source>
        <dbReference type="Proteomes" id="UP001055013"/>
    </source>
</evidence>
<dbReference type="EMBL" id="BPUR01000001">
    <property type="protein sequence ID" value="GJH15005.1"/>
    <property type="molecule type" value="Genomic_DNA"/>
</dbReference>
<name>A0ACB5QIT4_9BURK</name>
<comment type="caution">
    <text evidence="1">The sequence shown here is derived from an EMBL/GenBank/DDBJ whole genome shotgun (WGS) entry which is preliminary data.</text>
</comment>
<accession>A0ACB5QIT4</accession>
<keyword evidence="2" id="KW-1185">Reference proteome</keyword>
<reference evidence="1" key="1">
    <citation type="submission" date="2021-09" db="EMBL/GenBank/DDBJ databases">
        <title>Isolation and characterization of 3-chlorobenzoate degrading bacteria from soils in Shizuoka.</title>
        <authorList>
            <person name="Ifat A."/>
            <person name="Ogawa N."/>
            <person name="Kimbara K."/>
            <person name="Moriuchi R."/>
            <person name="Dohra H."/>
            <person name="Shintani M."/>
        </authorList>
    </citation>
    <scope>NUCLEOTIDE SEQUENCE</scope>
    <source>
        <strain evidence="1">19CS2-2</strain>
    </source>
</reference>
<organism evidence="1 2">
    <name type="scientific">Caballeronia novacaledonica</name>
    <dbReference type="NCBI Taxonomy" id="1544861"/>
    <lineage>
        <taxon>Bacteria</taxon>
        <taxon>Pseudomonadati</taxon>
        <taxon>Pseudomonadota</taxon>
        <taxon>Betaproteobacteria</taxon>
        <taxon>Burkholderiales</taxon>
        <taxon>Burkholderiaceae</taxon>
        <taxon>Caballeronia</taxon>
    </lineage>
</organism>